<evidence type="ECO:0000313" key="1">
    <source>
        <dbReference type="EMBL" id="GAA4243725.1"/>
    </source>
</evidence>
<dbReference type="EMBL" id="BAABAT010000001">
    <property type="protein sequence ID" value="GAA4243725.1"/>
    <property type="molecule type" value="Genomic_DNA"/>
</dbReference>
<proteinExistence type="predicted"/>
<protein>
    <recommendedName>
        <fullName evidence="3">DUF397 domain-containing protein</fullName>
    </recommendedName>
</protein>
<gene>
    <name evidence="1" type="ORF">GCM10022255_003950</name>
</gene>
<dbReference type="Proteomes" id="UP001500620">
    <property type="component" value="Unassembled WGS sequence"/>
</dbReference>
<organism evidence="1 2">
    <name type="scientific">Dactylosporangium darangshiense</name>
    <dbReference type="NCBI Taxonomy" id="579108"/>
    <lineage>
        <taxon>Bacteria</taxon>
        <taxon>Bacillati</taxon>
        <taxon>Actinomycetota</taxon>
        <taxon>Actinomycetes</taxon>
        <taxon>Micromonosporales</taxon>
        <taxon>Micromonosporaceae</taxon>
        <taxon>Dactylosporangium</taxon>
    </lineage>
</organism>
<comment type="caution">
    <text evidence="1">The sequence shown here is derived from an EMBL/GenBank/DDBJ whole genome shotgun (WGS) entry which is preliminary data.</text>
</comment>
<name>A0ABP8CV48_9ACTN</name>
<accession>A0ABP8CV48</accession>
<evidence type="ECO:0008006" key="3">
    <source>
        <dbReference type="Google" id="ProtNLM"/>
    </source>
</evidence>
<sequence>MVLVAKVFTRHGAAVSRSGWCWDARVAPNRDTERAVTSRSAWASNAGDRCVEFAD</sequence>
<reference evidence="2" key="1">
    <citation type="journal article" date="2019" name="Int. J. Syst. Evol. Microbiol.">
        <title>The Global Catalogue of Microorganisms (GCM) 10K type strain sequencing project: providing services to taxonomists for standard genome sequencing and annotation.</title>
        <authorList>
            <consortium name="The Broad Institute Genomics Platform"/>
            <consortium name="The Broad Institute Genome Sequencing Center for Infectious Disease"/>
            <person name="Wu L."/>
            <person name="Ma J."/>
        </authorList>
    </citation>
    <scope>NUCLEOTIDE SEQUENCE [LARGE SCALE GENOMIC DNA]</scope>
    <source>
        <strain evidence="2">JCM 17441</strain>
    </source>
</reference>
<keyword evidence="2" id="KW-1185">Reference proteome</keyword>
<evidence type="ECO:0000313" key="2">
    <source>
        <dbReference type="Proteomes" id="UP001500620"/>
    </source>
</evidence>